<gene>
    <name evidence="1" type="ORF">SAMN04487891_10410</name>
    <name evidence="2" type="ORF">SAMN05216293_2593</name>
</gene>
<evidence type="ECO:0000313" key="3">
    <source>
        <dbReference type="Proteomes" id="UP000184031"/>
    </source>
</evidence>
<evidence type="ECO:0000313" key="4">
    <source>
        <dbReference type="Proteomes" id="UP000198940"/>
    </source>
</evidence>
<name>A0A1M6XJB8_9FLAO</name>
<sequence>MNQLRWSPNILIKDNAVDSFWKEHFAEEGRKLLFVLGKGFDVRMNFALSRLLNVRPDINLECILIEFDEGKTSSSLDYNPLVTENMEEFEKIMESRPIQVKKIKMKNKSGKRGRIVGDRNAADLIKSHSEIEDFTDIIVDISSLPRGIYFSLTGKILKLIDQNQQNQQNLFLTVAENVKIDSQIQETDLEEDLTYLYGFGGQIELEAEKEQPLIWFPILGEDKSAHIKKGADKIMEDKTRLHEICPVLPFPSKDPRRSDALLIEYHNLLFDSLDIEPQNIMYTTERDPFQTYIQLSDAVANYRESLKVLNGCKFALSTFSSKLISIGTLLVAYENPEFVGILNINSGGYQILDESEIKNLKQESELFVTWLTGSPYHQQSPKNSN</sequence>
<dbReference type="EMBL" id="FOKU01000004">
    <property type="protein sequence ID" value="SFB94527.1"/>
    <property type="molecule type" value="Genomic_DNA"/>
</dbReference>
<dbReference type="STRING" id="1055723.SAMN05216293_2593"/>
<dbReference type="RefSeq" id="WP_072880423.1">
    <property type="nucleotide sequence ID" value="NZ_FOKU01000004.1"/>
</dbReference>
<dbReference type="AlphaFoldDB" id="A0A1M6XJB8"/>
<evidence type="ECO:0000313" key="1">
    <source>
        <dbReference type="EMBL" id="SFB94527.1"/>
    </source>
</evidence>
<dbReference type="Proteomes" id="UP000198940">
    <property type="component" value="Unassembled WGS sequence"/>
</dbReference>
<protein>
    <submittedName>
        <fullName evidence="2">Uncharacterized protein</fullName>
    </submittedName>
</protein>
<comment type="caution">
    <text evidence="2">The sequence shown here is derived from an EMBL/GenBank/DDBJ whole genome shotgun (WGS) entry which is preliminary data.</text>
</comment>
<dbReference type="EMBL" id="FRAT01000006">
    <property type="protein sequence ID" value="SHL05895.1"/>
    <property type="molecule type" value="Genomic_DNA"/>
</dbReference>
<organism evidence="2 3">
    <name type="scientific">Flagellimonas taeanensis</name>
    <dbReference type="NCBI Taxonomy" id="1005926"/>
    <lineage>
        <taxon>Bacteria</taxon>
        <taxon>Pseudomonadati</taxon>
        <taxon>Bacteroidota</taxon>
        <taxon>Flavobacteriia</taxon>
        <taxon>Flavobacteriales</taxon>
        <taxon>Flavobacteriaceae</taxon>
        <taxon>Flagellimonas</taxon>
    </lineage>
</organism>
<reference evidence="2 3" key="1">
    <citation type="submission" date="2016-11" db="EMBL/GenBank/DDBJ databases">
        <authorList>
            <person name="Varghese N."/>
            <person name="Submissions S."/>
        </authorList>
    </citation>
    <scope>NUCLEOTIDE SEQUENCE [LARGE SCALE GENOMIC DNA]</scope>
    <source>
        <strain evidence="2 3">CGMCC 1.12174</strain>
        <strain evidence="1 4">DSM 26351</strain>
    </source>
</reference>
<evidence type="ECO:0000313" key="2">
    <source>
        <dbReference type="EMBL" id="SHL05895.1"/>
    </source>
</evidence>
<proteinExistence type="predicted"/>
<accession>A0A1M6XJB8</accession>
<keyword evidence="4" id="KW-1185">Reference proteome</keyword>
<dbReference type="Proteomes" id="UP000184031">
    <property type="component" value="Unassembled WGS sequence"/>
</dbReference>
<dbReference type="OrthoDB" id="1550492at2"/>